<keyword evidence="2" id="KW-1185">Reference proteome</keyword>
<accession>A0A412GSI0</accession>
<dbReference type="Proteomes" id="UP000285864">
    <property type="component" value="Unassembled WGS sequence"/>
</dbReference>
<dbReference type="EMBL" id="QRUU01000018">
    <property type="protein sequence ID" value="RGR97774.1"/>
    <property type="molecule type" value="Genomic_DNA"/>
</dbReference>
<dbReference type="AlphaFoldDB" id="A0A412GSI0"/>
<gene>
    <name evidence="1" type="ORF">DWY20_05880</name>
</gene>
<name>A0A412GSI0_9BACT</name>
<comment type="caution">
    <text evidence="1">The sequence shown here is derived from an EMBL/GenBank/DDBJ whole genome shotgun (WGS) entry which is preliminary data.</text>
</comment>
<sequence>MHKNIVITLAVGYRFLEKSNNNQRRMFQAIPNLFKEISIFLITINTITQIKRKEKILLAIFHQ</sequence>
<evidence type="ECO:0000313" key="2">
    <source>
        <dbReference type="Proteomes" id="UP000285864"/>
    </source>
</evidence>
<reference evidence="1 2" key="1">
    <citation type="submission" date="2018-08" db="EMBL/GenBank/DDBJ databases">
        <title>A genome reference for cultivated species of the human gut microbiota.</title>
        <authorList>
            <person name="Zou Y."/>
            <person name="Xue W."/>
            <person name="Luo G."/>
        </authorList>
    </citation>
    <scope>NUCLEOTIDE SEQUENCE [LARGE SCALE GENOMIC DNA]</scope>
    <source>
        <strain evidence="1 2">AF24-2</strain>
    </source>
</reference>
<proteinExistence type="predicted"/>
<protein>
    <submittedName>
        <fullName evidence="1">Uncharacterized protein</fullName>
    </submittedName>
</protein>
<organism evidence="1 2">
    <name type="scientific">Phocaeicola coprocola</name>
    <dbReference type="NCBI Taxonomy" id="310298"/>
    <lineage>
        <taxon>Bacteria</taxon>
        <taxon>Pseudomonadati</taxon>
        <taxon>Bacteroidota</taxon>
        <taxon>Bacteroidia</taxon>
        <taxon>Bacteroidales</taxon>
        <taxon>Bacteroidaceae</taxon>
        <taxon>Phocaeicola</taxon>
    </lineage>
</organism>
<evidence type="ECO:0000313" key="1">
    <source>
        <dbReference type="EMBL" id="RGR97774.1"/>
    </source>
</evidence>